<dbReference type="Proteomes" id="UP000177876">
    <property type="component" value="Unassembled WGS sequence"/>
</dbReference>
<dbReference type="PROSITE" id="PS00061">
    <property type="entry name" value="ADH_SHORT"/>
    <property type="match status" value="1"/>
</dbReference>
<evidence type="ECO:0000256" key="1">
    <source>
        <dbReference type="ARBA" id="ARBA00006484"/>
    </source>
</evidence>
<dbReference type="Gene3D" id="3.40.50.720">
    <property type="entry name" value="NAD(P)-binding Rossmann-like Domain"/>
    <property type="match status" value="1"/>
</dbReference>
<dbReference type="PANTHER" id="PTHR43391:SF82">
    <property type="entry name" value="OXIDOREDUCTASE SADH-RELATED"/>
    <property type="match status" value="1"/>
</dbReference>
<dbReference type="InterPro" id="IPR020904">
    <property type="entry name" value="Sc_DH/Rdtase_CS"/>
</dbReference>
<dbReference type="InterPro" id="IPR002347">
    <property type="entry name" value="SDR_fam"/>
</dbReference>
<evidence type="ECO:0000256" key="2">
    <source>
        <dbReference type="ARBA" id="ARBA00023002"/>
    </source>
</evidence>
<dbReference type="Pfam" id="PF00106">
    <property type="entry name" value="adh_short"/>
    <property type="match status" value="1"/>
</dbReference>
<accession>A0A1F2WFD9</accession>
<comment type="similarity">
    <text evidence="1 3">Belongs to the short-chain dehydrogenases/reductases (SDR) family.</text>
</comment>
<name>A0A1F2WFD9_9ACTN</name>
<proteinExistence type="inferred from homology"/>
<protein>
    <recommendedName>
        <fullName evidence="6">Short chain dehydrogenase</fullName>
    </recommendedName>
</protein>
<keyword evidence="2" id="KW-0560">Oxidoreductase</keyword>
<sequence>MHRLDGKNIVLTGGGSGLGRELALTLARKGCRIGVCDINVEGAEETLDMVKSAGGSGEVLRVDVSRPEQVEAMAGHFFSEWGRVDLLINNAGVVSVGFVGEIKLEDWQWLFGVNFWGMLHGCHSFIPRMKTQGGGHILNVASAAGLLCMMEMGPYNTAKAAIISLSETLRWELAPDKIGVTVLCPMFFNTHLLDNMRYTDQFECDFAHSTFEHARMTADQVAAKAIKAVEKRRLYCVPQGTGKFFWGVKRISPSFFSGLMSFINRTPVARPIYMLLARLGLL</sequence>
<evidence type="ECO:0000256" key="3">
    <source>
        <dbReference type="RuleBase" id="RU000363"/>
    </source>
</evidence>
<dbReference type="PANTHER" id="PTHR43391">
    <property type="entry name" value="RETINOL DEHYDROGENASE-RELATED"/>
    <property type="match status" value="1"/>
</dbReference>
<dbReference type="InterPro" id="IPR036291">
    <property type="entry name" value="NAD(P)-bd_dom_sf"/>
</dbReference>
<dbReference type="SUPFAM" id="SSF51735">
    <property type="entry name" value="NAD(P)-binding Rossmann-fold domains"/>
    <property type="match status" value="1"/>
</dbReference>
<reference evidence="4 5" key="1">
    <citation type="journal article" date="2016" name="Nat. Commun.">
        <title>Thousands of microbial genomes shed light on interconnected biogeochemical processes in an aquifer system.</title>
        <authorList>
            <person name="Anantharaman K."/>
            <person name="Brown C.T."/>
            <person name="Hug L.A."/>
            <person name="Sharon I."/>
            <person name="Castelle C.J."/>
            <person name="Probst A.J."/>
            <person name="Thomas B.C."/>
            <person name="Singh A."/>
            <person name="Wilkins M.J."/>
            <person name="Karaoz U."/>
            <person name="Brodie E.L."/>
            <person name="Williams K.H."/>
            <person name="Hubbard S.S."/>
            <person name="Banfield J.F."/>
        </authorList>
    </citation>
    <scope>NUCLEOTIDE SEQUENCE [LARGE SCALE GENOMIC DNA]</scope>
</reference>
<dbReference type="EMBL" id="MELK01000053">
    <property type="protein sequence ID" value="OFW55576.1"/>
    <property type="molecule type" value="Genomic_DNA"/>
</dbReference>
<dbReference type="PRINTS" id="PR00081">
    <property type="entry name" value="GDHRDH"/>
</dbReference>
<dbReference type="CDD" id="cd05233">
    <property type="entry name" value="SDR_c"/>
    <property type="match status" value="1"/>
</dbReference>
<dbReference type="GO" id="GO:0016491">
    <property type="term" value="F:oxidoreductase activity"/>
    <property type="evidence" value="ECO:0007669"/>
    <property type="project" value="UniProtKB-KW"/>
</dbReference>
<gene>
    <name evidence="4" type="ORF">A2Y75_09230</name>
</gene>
<organism evidence="4 5">
    <name type="scientific">Candidatus Solincola sediminis</name>
    <dbReference type="NCBI Taxonomy" id="1797199"/>
    <lineage>
        <taxon>Bacteria</taxon>
        <taxon>Bacillati</taxon>
        <taxon>Actinomycetota</taxon>
        <taxon>Candidatus Geothermincolia</taxon>
        <taxon>Candidatus Geothermincolales</taxon>
        <taxon>Candidatus Geothermincolaceae</taxon>
        <taxon>Candidatus Solincola</taxon>
    </lineage>
</organism>
<evidence type="ECO:0000313" key="5">
    <source>
        <dbReference type="Proteomes" id="UP000177876"/>
    </source>
</evidence>
<evidence type="ECO:0008006" key="6">
    <source>
        <dbReference type="Google" id="ProtNLM"/>
    </source>
</evidence>
<comment type="caution">
    <text evidence="4">The sequence shown here is derived from an EMBL/GenBank/DDBJ whole genome shotgun (WGS) entry which is preliminary data.</text>
</comment>
<evidence type="ECO:0000313" key="4">
    <source>
        <dbReference type="EMBL" id="OFW55576.1"/>
    </source>
</evidence>
<dbReference type="PRINTS" id="PR00080">
    <property type="entry name" value="SDRFAMILY"/>
</dbReference>
<dbReference type="STRING" id="1797197.A2Y75_09230"/>
<dbReference type="AlphaFoldDB" id="A0A1F2WFD9"/>